<protein>
    <recommendedName>
        <fullName evidence="3">Extracellular solute-binding protein</fullName>
    </recommendedName>
</protein>
<proteinExistence type="predicted"/>
<evidence type="ECO:0000313" key="1">
    <source>
        <dbReference type="EMBL" id="GIJ64663.1"/>
    </source>
</evidence>
<dbReference type="AlphaFoldDB" id="A0A8J4E7X6"/>
<dbReference type="EMBL" id="BOPG01000125">
    <property type="protein sequence ID" value="GIJ64663.1"/>
    <property type="molecule type" value="Genomic_DNA"/>
</dbReference>
<dbReference type="RefSeq" id="WP_204013836.1">
    <property type="nucleotide sequence ID" value="NZ_BOPG01000125.1"/>
</dbReference>
<evidence type="ECO:0008006" key="3">
    <source>
        <dbReference type="Google" id="ProtNLM"/>
    </source>
</evidence>
<name>A0A8J4E7X6_9ACTN</name>
<sequence length="368" mass="39842">MSRGMKFGIGGVCILALLIVCGLVVRNLVRRGDSQQPCAASVSMVRGIVGSEKRTFLTDPDVRTIFRCAGFDLQIDSSGSVDMVQRLEAQPDRYDLAFPASQQTAKRVMEAMKVNESVKPLLSIMGIATFTRTAEMLRAKGVVQGVSGRDVVMIDKLVDLARQGVRWKDLAGDGSDDGRLVLVRTTDPSDSSSAIMFLSIVSAVLNGGKVIAGTDKLAAVMPDLCLLMSAQGTKQSSSGDLYEEYRAGGEKSIPMAMIYESQFYDRVARPQIPADGDHLLLFPNPTIYVRHTLVPRTEAGRAIGKLLSEDPGLRKLAVQHGFRLTDDSPDQRPSPSLAAVVESPDYPVLTAMLSQLGSYDETSRRCVP</sequence>
<accession>A0A8J4E7X6</accession>
<reference evidence="1" key="1">
    <citation type="submission" date="2021-01" db="EMBL/GenBank/DDBJ databases">
        <title>Whole genome shotgun sequence of Virgisporangium aurantiacum NBRC 16421.</title>
        <authorList>
            <person name="Komaki H."/>
            <person name="Tamura T."/>
        </authorList>
    </citation>
    <scope>NUCLEOTIDE SEQUENCE</scope>
    <source>
        <strain evidence="1">NBRC 16421</strain>
    </source>
</reference>
<comment type="caution">
    <text evidence="1">The sequence shown here is derived from an EMBL/GenBank/DDBJ whole genome shotgun (WGS) entry which is preliminary data.</text>
</comment>
<dbReference type="Proteomes" id="UP000612585">
    <property type="component" value="Unassembled WGS sequence"/>
</dbReference>
<organism evidence="1 2">
    <name type="scientific">Virgisporangium aurantiacum</name>
    <dbReference type="NCBI Taxonomy" id="175570"/>
    <lineage>
        <taxon>Bacteria</taxon>
        <taxon>Bacillati</taxon>
        <taxon>Actinomycetota</taxon>
        <taxon>Actinomycetes</taxon>
        <taxon>Micromonosporales</taxon>
        <taxon>Micromonosporaceae</taxon>
        <taxon>Virgisporangium</taxon>
    </lineage>
</organism>
<keyword evidence="2" id="KW-1185">Reference proteome</keyword>
<evidence type="ECO:0000313" key="2">
    <source>
        <dbReference type="Proteomes" id="UP000612585"/>
    </source>
</evidence>
<gene>
    <name evidence="1" type="ORF">Vau01_121790</name>
</gene>